<keyword evidence="9" id="KW-1185">Reference proteome</keyword>
<dbReference type="Pfam" id="PF03144">
    <property type="entry name" value="GTP_EFTU_D2"/>
    <property type="match status" value="1"/>
</dbReference>
<sequence length="1362" mass="145344">MASNTGQTAEEMLAVMLGGLASVHRHAAAASAGGVACRSIDRPYADDSESDEDEDERQAPARPIGAVQDAVVDSSEDEDDVSSDEDEDEDETPAPRGAVHGSIFDRSVASSDVEDDDELTAELTAALAEPTPDEAADDMSSLFGDDDDEEAAAIPSTERADQESLEAATGASEADADHESADGEEVEEEEEEQEDEQEERVTTAEIVAGVSAPAVATSSGLASTARRAGHPGDTAGCRASERRYERTGASAQSGGAETTAIEPPKPRVALPVSAAVPAAIPAPQTLPARGPADAVAPIGDDVSEASSSIAEGSPRAAKTRKNKEIPVSDKRYTFHCRFASRFEKACGGDFASATSLRNHMNRVHQLYAPGSKSYKCGLCGKLFPSEKAVCPLDKVCRLAPGSKAKWFPQRVEDMTREDMANTRCLAEHGTPSQLVKRPNGQYQAKAEQTGTKRKALADDADDDLLVTGSGPAKQPRTDFSAPPSLPTPAHTPPGGDDDCLIVRSGPASHPLATLPAPPSAMMPAYAPARAPGQFPPPEQQVAPASVSQPAHAPAQASPLPEAAWDQQIWEMQPAQAANFGAVPAPPQALVPGYQPMQAPGYPLPYGMAAQHAAVVGFLAPQNAVMPVYGAPQPLQYGQQTGMQPAALSSVSAPWNPAMQGYGAPQPQLYGQPTGMQPAFQGAPFGIPAPWNPAVRGYGNPWAQGQQMAWMGGMGSMQREGSGTRLALSDFADYVEKQQALRKPPVVSASANGSAKSAPPKQEHAELDILDTLDLADDKPKVRLKHLLLDDSETKEDSTRQLRDIIHDRLDEGHGECLFDVGLEDNGDGQLLTQPEWDAALARLQDVLGKLKADLRTLMTKNVPDSSVDVGNELKKERGCIGKFLIRRKPLEMDDTIETRIAVVGNVDAGKSTLLGVLVKGGLDDGRGKMRVNLFRHKHEIESGRTSSVGMEIMGFDTKGEVVVSNVPGRKLSWEEIGKRSAKVISFTDLAGHERYLRTTVFGLLSSEPNYCLLMVAANNGLIGMSKEHLGIALALNVPVIVVVTKIDICPPQILNQTLTQLTKILKSPGARKIPIFIKNREDCINTATQFVSQRICPIFQVSNVTGESLNLVREFLNILPHHGKYDVDAPFEFHVNDTFSVPFVGTVVSGVVKSGLVHAGDTVLVGPDSLGQFTTTTIRSIERKRIPVPACSAGQSASFALRRVRRKDVRKGMVVLLARSDANPNAPLASQPRVHREFVAEVLILSHATTIRTKYQAMLHVGPVSQTCAIIDIDRAYIRTGDRATVAFRFVQRPEFLAVGDRILFREGRTKGLGIVKEVGYDAGKPLNPEAGREREGEGQEEGEEGQKVGVVAGPKTAAVGA</sequence>
<dbReference type="FunFam" id="2.40.30.10:FF:000014">
    <property type="entry name" value="Probable GTP-binding protein 1"/>
    <property type="match status" value="1"/>
</dbReference>
<dbReference type="InterPro" id="IPR013087">
    <property type="entry name" value="Znf_C2H2_type"/>
</dbReference>
<dbReference type="PANTHER" id="PTHR43721:SF9">
    <property type="entry name" value="GTP-BINDING PROTEIN 1"/>
    <property type="match status" value="1"/>
</dbReference>
<dbReference type="Gene3D" id="3.40.50.300">
    <property type="entry name" value="P-loop containing nucleotide triphosphate hydrolases"/>
    <property type="match status" value="1"/>
</dbReference>
<evidence type="ECO:0000313" key="8">
    <source>
        <dbReference type="EMBL" id="TKA70074.1"/>
    </source>
</evidence>
<feature type="compositionally biased region" description="Low complexity" evidence="5">
    <location>
        <begin position="121"/>
        <end position="130"/>
    </location>
</feature>
<comment type="similarity">
    <text evidence="1">Belongs to the TRAFAC class translation factor GTPase superfamily. Classic translation factor GTPase family. EF-Tu/EF-1A subfamily.</text>
</comment>
<keyword evidence="3" id="KW-0342">GTP-binding</keyword>
<protein>
    <recommendedName>
        <fullName evidence="10">Tr-type G domain-containing protein</fullName>
    </recommendedName>
</protein>
<dbReference type="PROSITE" id="PS50157">
    <property type="entry name" value="ZINC_FINGER_C2H2_2"/>
    <property type="match status" value="1"/>
</dbReference>
<feature type="compositionally biased region" description="Acidic residues" evidence="5">
    <location>
        <begin position="46"/>
        <end position="56"/>
    </location>
</feature>
<evidence type="ECO:0000256" key="3">
    <source>
        <dbReference type="ARBA" id="ARBA00023134"/>
    </source>
</evidence>
<reference evidence="8 9" key="1">
    <citation type="submission" date="2017-03" db="EMBL/GenBank/DDBJ databases">
        <title>Genomes of endolithic fungi from Antarctica.</title>
        <authorList>
            <person name="Coleine C."/>
            <person name="Masonjones S."/>
            <person name="Stajich J.E."/>
        </authorList>
    </citation>
    <scope>NUCLEOTIDE SEQUENCE [LARGE SCALE GENOMIC DNA]</scope>
    <source>
        <strain evidence="8 9">CCFEE 5184</strain>
    </source>
</reference>
<feature type="domain" description="C2H2-type" evidence="6">
    <location>
        <begin position="334"/>
        <end position="369"/>
    </location>
</feature>
<dbReference type="Gene3D" id="2.40.30.10">
    <property type="entry name" value="Translation factors"/>
    <property type="match status" value="1"/>
</dbReference>
<dbReference type="InterPro" id="IPR009000">
    <property type="entry name" value="Transl_B-barrel_sf"/>
</dbReference>
<dbReference type="PROSITE" id="PS51722">
    <property type="entry name" value="G_TR_2"/>
    <property type="match status" value="1"/>
</dbReference>
<dbReference type="InterPro" id="IPR000795">
    <property type="entry name" value="T_Tr_GTP-bd_dom"/>
</dbReference>
<dbReference type="CDD" id="cd03694">
    <property type="entry name" value="GTPBP_II"/>
    <property type="match status" value="1"/>
</dbReference>
<keyword evidence="4" id="KW-0863">Zinc-finger</keyword>
<dbReference type="CDD" id="cd22541">
    <property type="entry name" value="SP5_N"/>
    <property type="match status" value="1"/>
</dbReference>
<feature type="region of interest" description="Disordered" evidence="5">
    <location>
        <begin position="1324"/>
        <end position="1362"/>
    </location>
</feature>
<proteinExistence type="inferred from homology"/>
<gene>
    <name evidence="8" type="ORF">B0A55_08997</name>
</gene>
<evidence type="ECO:0000256" key="4">
    <source>
        <dbReference type="PROSITE-ProRule" id="PRU00042"/>
    </source>
</evidence>
<evidence type="ECO:0000259" key="6">
    <source>
        <dbReference type="PROSITE" id="PS50157"/>
    </source>
</evidence>
<feature type="domain" description="Tr-type G" evidence="7">
    <location>
        <begin position="895"/>
        <end position="1126"/>
    </location>
</feature>
<accession>A0A4U0X1G9</accession>
<feature type="region of interest" description="Disordered" evidence="5">
    <location>
        <begin position="303"/>
        <end position="323"/>
    </location>
</feature>
<dbReference type="SUPFAM" id="SSF52540">
    <property type="entry name" value="P-loop containing nucleoside triphosphate hydrolases"/>
    <property type="match status" value="1"/>
</dbReference>
<evidence type="ECO:0000259" key="7">
    <source>
        <dbReference type="PROSITE" id="PS51722"/>
    </source>
</evidence>
<dbReference type="SUPFAM" id="SSF50465">
    <property type="entry name" value="EF-Tu/eEF-1alpha/eIF2-gamma C-terminal domain"/>
    <property type="match status" value="1"/>
</dbReference>
<dbReference type="SUPFAM" id="SSF50447">
    <property type="entry name" value="Translation proteins"/>
    <property type="match status" value="1"/>
</dbReference>
<evidence type="ECO:0000256" key="5">
    <source>
        <dbReference type="SAM" id="MobiDB-lite"/>
    </source>
</evidence>
<dbReference type="InterPro" id="IPR027417">
    <property type="entry name" value="P-loop_NTPase"/>
</dbReference>
<dbReference type="PANTHER" id="PTHR43721">
    <property type="entry name" value="ELONGATION FACTOR TU-RELATED"/>
    <property type="match status" value="1"/>
</dbReference>
<dbReference type="Proteomes" id="UP000309340">
    <property type="component" value="Unassembled WGS sequence"/>
</dbReference>
<keyword evidence="4" id="KW-0862">Zinc</keyword>
<dbReference type="OrthoDB" id="248233at2759"/>
<dbReference type="GO" id="GO:0003746">
    <property type="term" value="F:translation elongation factor activity"/>
    <property type="evidence" value="ECO:0007669"/>
    <property type="project" value="TreeGrafter"/>
</dbReference>
<feature type="region of interest" description="Disordered" evidence="5">
    <location>
        <begin position="744"/>
        <end position="763"/>
    </location>
</feature>
<dbReference type="InterPro" id="IPR035531">
    <property type="entry name" value="GTPBP1-like"/>
</dbReference>
<dbReference type="InterPro" id="IPR050055">
    <property type="entry name" value="EF-Tu_GTPase"/>
</dbReference>
<feature type="compositionally biased region" description="Low complexity" evidence="5">
    <location>
        <begin position="541"/>
        <end position="554"/>
    </location>
</feature>
<evidence type="ECO:0000313" key="9">
    <source>
        <dbReference type="Proteomes" id="UP000309340"/>
    </source>
</evidence>
<feature type="region of interest" description="Disordered" evidence="5">
    <location>
        <begin position="31"/>
        <end position="262"/>
    </location>
</feature>
<dbReference type="CDD" id="cd03708">
    <property type="entry name" value="GTPBP_III"/>
    <property type="match status" value="1"/>
</dbReference>
<dbReference type="InterPro" id="IPR004161">
    <property type="entry name" value="EFTu-like_2"/>
</dbReference>
<dbReference type="FunFam" id="3.40.50.300:FF:000091">
    <property type="entry name" value="Probable GTP-binding protein 1"/>
    <property type="match status" value="1"/>
</dbReference>
<evidence type="ECO:0008006" key="10">
    <source>
        <dbReference type="Google" id="ProtNLM"/>
    </source>
</evidence>
<dbReference type="GO" id="GO:0003924">
    <property type="term" value="F:GTPase activity"/>
    <property type="evidence" value="ECO:0007669"/>
    <property type="project" value="InterPro"/>
</dbReference>
<dbReference type="Gene3D" id="3.30.160.60">
    <property type="entry name" value="Classic Zinc Finger"/>
    <property type="match status" value="1"/>
</dbReference>
<keyword evidence="2" id="KW-0547">Nucleotide-binding</keyword>
<name>A0A4U0X1G9_9PEZI</name>
<dbReference type="Pfam" id="PF00009">
    <property type="entry name" value="GTP_EFTU"/>
    <property type="match status" value="1"/>
</dbReference>
<comment type="caution">
    <text evidence="8">The sequence shown here is derived from an EMBL/GenBank/DDBJ whole genome shotgun (WGS) entry which is preliminary data.</text>
</comment>
<dbReference type="InterPro" id="IPR009001">
    <property type="entry name" value="Transl_elong_EF1A/Init_IF2_C"/>
</dbReference>
<evidence type="ECO:0000256" key="1">
    <source>
        <dbReference type="ARBA" id="ARBA00007249"/>
    </source>
</evidence>
<feature type="region of interest" description="Disordered" evidence="5">
    <location>
        <begin position="530"/>
        <end position="554"/>
    </location>
</feature>
<organism evidence="8 9">
    <name type="scientific">Friedmanniomyces simplex</name>
    <dbReference type="NCBI Taxonomy" id="329884"/>
    <lineage>
        <taxon>Eukaryota</taxon>
        <taxon>Fungi</taxon>
        <taxon>Dikarya</taxon>
        <taxon>Ascomycota</taxon>
        <taxon>Pezizomycotina</taxon>
        <taxon>Dothideomycetes</taxon>
        <taxon>Dothideomycetidae</taxon>
        <taxon>Mycosphaerellales</taxon>
        <taxon>Teratosphaeriaceae</taxon>
        <taxon>Friedmanniomyces</taxon>
    </lineage>
</organism>
<keyword evidence="4" id="KW-0479">Metal-binding</keyword>
<feature type="region of interest" description="Disordered" evidence="5">
    <location>
        <begin position="429"/>
        <end position="498"/>
    </location>
</feature>
<dbReference type="CDD" id="cd04165">
    <property type="entry name" value="GTPBP1_like"/>
    <property type="match status" value="1"/>
</dbReference>
<dbReference type="EMBL" id="NAJQ01000414">
    <property type="protein sequence ID" value="TKA70074.1"/>
    <property type="molecule type" value="Genomic_DNA"/>
</dbReference>
<dbReference type="GO" id="GO:0008270">
    <property type="term" value="F:zinc ion binding"/>
    <property type="evidence" value="ECO:0007669"/>
    <property type="project" value="UniProtKB-KW"/>
</dbReference>
<feature type="compositionally biased region" description="Polar residues" evidence="5">
    <location>
        <begin position="440"/>
        <end position="449"/>
    </location>
</feature>
<feature type="compositionally biased region" description="Acidic residues" evidence="5">
    <location>
        <begin position="182"/>
        <end position="198"/>
    </location>
</feature>
<feature type="compositionally biased region" description="Acidic residues" evidence="5">
    <location>
        <begin position="74"/>
        <end position="92"/>
    </location>
</feature>
<dbReference type="GO" id="GO:0005525">
    <property type="term" value="F:GTP binding"/>
    <property type="evidence" value="ECO:0007669"/>
    <property type="project" value="UniProtKB-KW"/>
</dbReference>
<evidence type="ECO:0000256" key="2">
    <source>
        <dbReference type="ARBA" id="ARBA00022741"/>
    </source>
</evidence>